<dbReference type="AlphaFoldDB" id="A0A7L0KJU0"/>
<comment type="similarity">
    <text evidence="1">Belongs to the short-chain dehydrogenases/reductases (SDR) family.</text>
</comment>
<evidence type="ECO:0000313" key="2">
    <source>
        <dbReference type="EMBL" id="NXK57246.1"/>
    </source>
</evidence>
<keyword evidence="3" id="KW-1185">Reference proteome</keyword>
<name>A0A7L0KJU0_CHATO</name>
<dbReference type="Gene3D" id="3.40.50.720">
    <property type="entry name" value="NAD(P)-binding Rossmann-like Domain"/>
    <property type="match status" value="1"/>
</dbReference>
<feature type="non-terminal residue" evidence="2">
    <location>
        <position position="1"/>
    </location>
</feature>
<evidence type="ECO:0000256" key="1">
    <source>
        <dbReference type="ARBA" id="ARBA00006484"/>
    </source>
</evidence>
<accession>A0A7L0KJU0</accession>
<dbReference type="PANTHER" id="PTHR43313">
    <property type="entry name" value="SHORT-CHAIN DEHYDROGENASE/REDUCTASE FAMILY 9C"/>
    <property type="match status" value="1"/>
</dbReference>
<feature type="non-terminal residue" evidence="2">
    <location>
        <position position="114"/>
    </location>
</feature>
<organism evidence="2 3">
    <name type="scientific">Chauna torquata</name>
    <name type="common">Southern screamer</name>
    <dbReference type="NCBI Taxonomy" id="30388"/>
    <lineage>
        <taxon>Eukaryota</taxon>
        <taxon>Metazoa</taxon>
        <taxon>Chordata</taxon>
        <taxon>Craniata</taxon>
        <taxon>Vertebrata</taxon>
        <taxon>Euteleostomi</taxon>
        <taxon>Archelosauria</taxon>
        <taxon>Archosauria</taxon>
        <taxon>Dinosauria</taxon>
        <taxon>Saurischia</taxon>
        <taxon>Theropoda</taxon>
        <taxon>Coelurosauria</taxon>
        <taxon>Aves</taxon>
        <taxon>Neognathae</taxon>
        <taxon>Galloanserae</taxon>
        <taxon>Anseriformes</taxon>
        <taxon>Anhimidae</taxon>
        <taxon>Chauna</taxon>
    </lineage>
</organism>
<dbReference type="GO" id="GO:0008202">
    <property type="term" value="P:steroid metabolic process"/>
    <property type="evidence" value="ECO:0007669"/>
    <property type="project" value="TreeGrafter"/>
</dbReference>
<dbReference type="EMBL" id="VXAL01022063">
    <property type="protein sequence ID" value="NXK57246.1"/>
    <property type="molecule type" value="Genomic_DNA"/>
</dbReference>
<reference evidence="2 3" key="1">
    <citation type="submission" date="2019-09" db="EMBL/GenBank/DDBJ databases">
        <title>Bird 10,000 Genomes (B10K) Project - Family phase.</title>
        <authorList>
            <person name="Zhang G."/>
        </authorList>
    </citation>
    <scope>NUCLEOTIDE SEQUENCE [LARGE SCALE GENOMIC DNA]</scope>
    <source>
        <strain evidence="2">B10K-DU-011-36</strain>
        <tissue evidence="2">Muscle</tissue>
    </source>
</reference>
<dbReference type="PANTHER" id="PTHR43313:SF50">
    <property type="entry name" value="GH26015P"/>
    <property type="match status" value="1"/>
</dbReference>
<protein>
    <submittedName>
        <fullName evidence="2">H17B6 dehydrogenase</fullName>
    </submittedName>
</protein>
<dbReference type="GO" id="GO:0016491">
    <property type="term" value="F:oxidoreductase activity"/>
    <property type="evidence" value="ECO:0007669"/>
    <property type="project" value="TreeGrafter"/>
</dbReference>
<dbReference type="Proteomes" id="UP000537522">
    <property type="component" value="Unassembled WGS sequence"/>
</dbReference>
<gene>
    <name evidence="2" type="primary">Hsd17b6</name>
    <name evidence="2" type="ORF">CHATOR_R01363</name>
</gene>
<comment type="caution">
    <text evidence="2">The sequence shown here is derived from an EMBL/GenBank/DDBJ whole genome shotgun (WGS) entry which is preliminary data.</text>
</comment>
<sequence length="114" mass="13094">RRELRNFGVKVSIIEPGCFQTSILDSAEGRQSITQAWDRAPDEVKREYGQQYFNTCDNFLRFVATASPKLSLVTKAMEHALTAEHPRTRYGCGLDARFFYIPLSYLPSAWTDRL</sequence>
<evidence type="ECO:0000313" key="3">
    <source>
        <dbReference type="Proteomes" id="UP000537522"/>
    </source>
</evidence>
<proteinExistence type="inferred from homology"/>